<protein>
    <recommendedName>
        <fullName evidence="1">Shikimate dehydrogenase substrate binding N-terminal domain-containing protein</fullName>
    </recommendedName>
</protein>
<dbReference type="InterPro" id="IPR046346">
    <property type="entry name" value="Aminoacid_DH-like_N_sf"/>
</dbReference>
<dbReference type="GO" id="GO:0009423">
    <property type="term" value="P:chorismate biosynthetic process"/>
    <property type="evidence" value="ECO:0007669"/>
    <property type="project" value="TreeGrafter"/>
</dbReference>
<dbReference type="GO" id="GO:0004764">
    <property type="term" value="F:shikimate 3-dehydrogenase (NADP+) activity"/>
    <property type="evidence" value="ECO:0007669"/>
    <property type="project" value="InterPro"/>
</dbReference>
<evidence type="ECO:0000313" key="2">
    <source>
        <dbReference type="EMBL" id="TKY88625.1"/>
    </source>
</evidence>
<dbReference type="SUPFAM" id="SSF51735">
    <property type="entry name" value="NAD(P)-binding Rossmann-fold domains"/>
    <property type="match status" value="1"/>
</dbReference>
<reference evidence="2 3" key="1">
    <citation type="submission" date="2019-05" db="EMBL/GenBank/DDBJ databases">
        <title>Sporisorium graminicola CBS 10092 draft sequencing and annotation.</title>
        <authorList>
            <person name="Solano-Gonzalez S."/>
            <person name="Caddick M.X."/>
            <person name="Darby A."/>
        </authorList>
    </citation>
    <scope>NUCLEOTIDE SEQUENCE [LARGE SCALE GENOMIC DNA]</scope>
    <source>
        <strain evidence="2 3">CBS 10092</strain>
    </source>
</reference>
<name>A0A4U7KVC5_9BASI</name>
<dbReference type="GeneID" id="40725509"/>
<dbReference type="GO" id="GO:0019632">
    <property type="term" value="P:shikimate metabolic process"/>
    <property type="evidence" value="ECO:0007669"/>
    <property type="project" value="TreeGrafter"/>
</dbReference>
<keyword evidence="3" id="KW-1185">Reference proteome</keyword>
<dbReference type="Gene3D" id="3.40.50.720">
    <property type="entry name" value="NAD(P)-binding Rossmann-like Domain"/>
    <property type="match status" value="1"/>
</dbReference>
<dbReference type="PANTHER" id="PTHR21089">
    <property type="entry name" value="SHIKIMATE DEHYDROGENASE"/>
    <property type="match status" value="1"/>
</dbReference>
<feature type="domain" description="Shikimate dehydrogenase substrate binding N-terminal" evidence="1">
    <location>
        <begin position="22"/>
        <end position="102"/>
    </location>
</feature>
<dbReference type="EMBL" id="SRRM01000008">
    <property type="protein sequence ID" value="TKY88625.1"/>
    <property type="molecule type" value="Genomic_DNA"/>
</dbReference>
<dbReference type="Proteomes" id="UP000306050">
    <property type="component" value="Chromosome SGRAM_15"/>
</dbReference>
<dbReference type="PANTHER" id="PTHR21089:SF26">
    <property type="entry name" value="AROM POLYPEPTIDE, PUTATIVE-RELATED"/>
    <property type="match status" value="1"/>
</dbReference>
<dbReference type="InterPro" id="IPR036291">
    <property type="entry name" value="NAD(P)-bd_dom_sf"/>
</dbReference>
<dbReference type="AlphaFoldDB" id="A0A4U7KVC5"/>
<sequence length="339" mass="36657">MGSIATHEGAPPSLEEPGQLYLIGSGVGHAMAPVIHNCVAQQIGAQWQFSNLDVQSKDEALQYIRRADFKGCVPTMPLKIQLLDVVDEVDQAAQAIGAINNIYRRDGKLLGANSDWIGILRPLEKDLAQQGVQASSQGGYGRDGLIIGAGGASRAAAYALTKLGCRTIYVINRDDDEVDVFSKDVQQRFAAVSLPAPSIVHLRSVEQAQQALSASRDSGSSQRAQLLAVSCVPDLEPKSEAEKRASAVLELVLGQTTGTLLEMAYKPRITRTFTAAQKHGWRVIEGIHVIAEQVQTVWRLFAGVDLTDEQARTAQNELWKQAATRDELNVNGIPEPLSL</sequence>
<evidence type="ECO:0000313" key="3">
    <source>
        <dbReference type="Proteomes" id="UP000306050"/>
    </source>
</evidence>
<gene>
    <name evidence="2" type="ORF">EX895_002614</name>
</gene>
<accession>A0A4U7KVC5</accession>
<evidence type="ECO:0000259" key="1">
    <source>
        <dbReference type="Pfam" id="PF08501"/>
    </source>
</evidence>
<dbReference type="KEGG" id="sgra:EX895_002614"/>
<dbReference type="SUPFAM" id="SSF53223">
    <property type="entry name" value="Aminoacid dehydrogenase-like, N-terminal domain"/>
    <property type="match status" value="1"/>
</dbReference>
<comment type="caution">
    <text evidence="2">The sequence shown here is derived from an EMBL/GenBank/DDBJ whole genome shotgun (WGS) entry which is preliminary data.</text>
</comment>
<dbReference type="Pfam" id="PF08501">
    <property type="entry name" value="Shikimate_dh_N"/>
    <property type="match status" value="1"/>
</dbReference>
<dbReference type="InterPro" id="IPR013708">
    <property type="entry name" value="Shikimate_DH-bd_N"/>
</dbReference>
<dbReference type="RefSeq" id="XP_029740610.1">
    <property type="nucleotide sequence ID" value="XM_029883212.1"/>
</dbReference>
<dbReference type="OrthoDB" id="204377at2759"/>
<dbReference type="Gene3D" id="3.40.50.10860">
    <property type="entry name" value="Leucine Dehydrogenase, chain A, domain 1"/>
    <property type="match status" value="1"/>
</dbReference>
<dbReference type="InterPro" id="IPR022893">
    <property type="entry name" value="Shikimate_DH_fam"/>
</dbReference>
<proteinExistence type="predicted"/>
<organism evidence="2 3">
    <name type="scientific">Sporisorium graminicola</name>
    <dbReference type="NCBI Taxonomy" id="280036"/>
    <lineage>
        <taxon>Eukaryota</taxon>
        <taxon>Fungi</taxon>
        <taxon>Dikarya</taxon>
        <taxon>Basidiomycota</taxon>
        <taxon>Ustilaginomycotina</taxon>
        <taxon>Ustilaginomycetes</taxon>
        <taxon>Ustilaginales</taxon>
        <taxon>Ustilaginaceae</taxon>
        <taxon>Sporisorium</taxon>
    </lineage>
</organism>